<dbReference type="AlphaFoldDB" id="A0AA39F3I2"/>
<reference evidence="4" key="1">
    <citation type="journal article" date="2023" name="bioRxiv">
        <title>Scaffold-level genome assemblies of two parasitoid biocontrol wasps reveal the parthenogenesis mechanism and an associated novel virus.</title>
        <authorList>
            <person name="Inwood S."/>
            <person name="Skelly J."/>
            <person name="Guhlin J."/>
            <person name="Harrop T."/>
            <person name="Goldson S."/>
            <person name="Dearden P."/>
        </authorList>
    </citation>
    <scope>NUCLEOTIDE SEQUENCE</scope>
    <source>
        <strain evidence="4">Lincoln</strain>
        <tissue evidence="4">Whole body</tissue>
    </source>
</reference>
<dbReference type="PANTHER" id="PTHR39959:SF2">
    <property type="entry name" value="RE44287P"/>
    <property type="match status" value="1"/>
</dbReference>
<keyword evidence="1" id="KW-1133">Transmembrane helix</keyword>
<evidence type="ECO:0000256" key="1">
    <source>
        <dbReference type="SAM" id="Phobius"/>
    </source>
</evidence>
<keyword evidence="1" id="KW-0812">Transmembrane</keyword>
<proteinExistence type="predicted"/>
<dbReference type="EMBL" id="JAQQBR010001834">
    <property type="protein sequence ID" value="KAK0162261.1"/>
    <property type="molecule type" value="Genomic_DNA"/>
</dbReference>
<feature type="domain" description="ZP" evidence="3">
    <location>
        <begin position="134"/>
        <end position="405"/>
    </location>
</feature>
<keyword evidence="5" id="KW-1185">Reference proteome</keyword>
<feature type="transmembrane region" description="Helical" evidence="1">
    <location>
        <begin position="445"/>
        <end position="465"/>
    </location>
</feature>
<name>A0AA39F3I2_MICHY</name>
<evidence type="ECO:0000259" key="3">
    <source>
        <dbReference type="PROSITE" id="PS51034"/>
    </source>
</evidence>
<dbReference type="InterPro" id="IPR001507">
    <property type="entry name" value="ZP_dom"/>
</dbReference>
<organism evidence="4 5">
    <name type="scientific">Microctonus hyperodae</name>
    <name type="common">Parasitoid wasp</name>
    <dbReference type="NCBI Taxonomy" id="165561"/>
    <lineage>
        <taxon>Eukaryota</taxon>
        <taxon>Metazoa</taxon>
        <taxon>Ecdysozoa</taxon>
        <taxon>Arthropoda</taxon>
        <taxon>Hexapoda</taxon>
        <taxon>Insecta</taxon>
        <taxon>Pterygota</taxon>
        <taxon>Neoptera</taxon>
        <taxon>Endopterygota</taxon>
        <taxon>Hymenoptera</taxon>
        <taxon>Apocrita</taxon>
        <taxon>Ichneumonoidea</taxon>
        <taxon>Braconidae</taxon>
        <taxon>Euphorinae</taxon>
        <taxon>Microctonus</taxon>
    </lineage>
</organism>
<feature type="chain" id="PRO_5041211844" description="ZP domain-containing protein" evidence="2">
    <location>
        <begin position="26"/>
        <end position="479"/>
    </location>
</feature>
<sequence length="479" mass="54672">MDLSTFIRMSRFLIVISCGLSVVKLAEVDQQKSNNQKRGNGSRIVARHLYLPSDEPDFILPEVIDNRVRNSIFRPLTTPNVILAPSIELIRTPFQRDGYRYLSPVTKQATTISAAKFQRDEIDTSSHVRISSMSCRNIDDEIFFRASLLLPKLFDHPIIEGATSDSCKIIKINDEYRIDLRNELFWNCGVHDCSTDSGRFYCLNLRLPAISGLKVKDDIKVLLRCRTQEKITSHVKRINLKTLDTSARMAPRIATGGHKNAFETEVGLYRKTLGSDHQFDVKIQPGGAVILGEEILLRAAIREGDGWKYSRISDVTVHYVENNRQKKIMNSMWILDSSGCLNPDVHEICSREQYRVTPLESYLIFQAFMFDNMKETDEMIMNVKVTGCLDGSDCILNCPGGHVRKSRSLNNIHNQTIDWLDDISFRVIKPVKVENRNFSTSNHMIIPYILSAFVLLAIIALLYTINIINKQKNHKSQNF</sequence>
<dbReference type="PROSITE" id="PS51034">
    <property type="entry name" value="ZP_2"/>
    <property type="match status" value="1"/>
</dbReference>
<comment type="caution">
    <text evidence="4">The sequence shown here is derived from an EMBL/GenBank/DDBJ whole genome shotgun (WGS) entry which is preliminary data.</text>
</comment>
<evidence type="ECO:0000313" key="4">
    <source>
        <dbReference type="EMBL" id="KAK0162261.1"/>
    </source>
</evidence>
<reference evidence="4" key="2">
    <citation type="submission" date="2023-03" db="EMBL/GenBank/DDBJ databases">
        <authorList>
            <person name="Inwood S.N."/>
            <person name="Skelly J.G."/>
            <person name="Guhlin J."/>
            <person name="Harrop T.W.R."/>
            <person name="Goldson S.G."/>
            <person name="Dearden P.K."/>
        </authorList>
    </citation>
    <scope>NUCLEOTIDE SEQUENCE</scope>
    <source>
        <strain evidence="4">Lincoln</strain>
        <tissue evidence="4">Whole body</tissue>
    </source>
</reference>
<evidence type="ECO:0000313" key="5">
    <source>
        <dbReference type="Proteomes" id="UP001168972"/>
    </source>
</evidence>
<feature type="signal peptide" evidence="2">
    <location>
        <begin position="1"/>
        <end position="25"/>
    </location>
</feature>
<keyword evidence="2" id="KW-0732">Signal</keyword>
<gene>
    <name evidence="4" type="ORF">PV327_008613</name>
</gene>
<accession>A0AA39F3I2</accession>
<evidence type="ECO:0000256" key="2">
    <source>
        <dbReference type="SAM" id="SignalP"/>
    </source>
</evidence>
<keyword evidence="1" id="KW-0472">Membrane</keyword>
<protein>
    <recommendedName>
        <fullName evidence="3">ZP domain-containing protein</fullName>
    </recommendedName>
</protein>
<dbReference type="PANTHER" id="PTHR39959">
    <property type="entry name" value="RE44287P-RELATED"/>
    <property type="match status" value="1"/>
</dbReference>
<dbReference type="Proteomes" id="UP001168972">
    <property type="component" value="Unassembled WGS sequence"/>
</dbReference>